<protein>
    <recommendedName>
        <fullName evidence="2">Bacteriophage Mu GpT domain-containing protein</fullName>
    </recommendedName>
</protein>
<accession>A0A0F8ZB02</accession>
<name>A0A0F8ZB02_9ZZZZ</name>
<evidence type="ECO:0008006" key="2">
    <source>
        <dbReference type="Google" id="ProtNLM"/>
    </source>
</evidence>
<dbReference type="AlphaFoldDB" id="A0A0F8ZB02"/>
<dbReference type="EMBL" id="LAZR01052370">
    <property type="protein sequence ID" value="KKK83115.1"/>
    <property type="molecule type" value="Genomic_DNA"/>
</dbReference>
<proteinExistence type="predicted"/>
<sequence length="131" mass="14910">MLVRGAFNHFLRPGLRKDFRDEYQGFTEEYSRFLRTGTQDRAEVEAVAISGLPRMVTRGEVEPVTFLDPIMSDKVTFIDDEYALGFAVSKRMMEDDLYGKANQNAKWLGRSARLTQEYRAAALLDDAFAGT</sequence>
<comment type="caution">
    <text evidence="1">The sequence shown here is derived from an EMBL/GenBank/DDBJ whole genome shotgun (WGS) entry which is preliminary data.</text>
</comment>
<reference evidence="1" key="1">
    <citation type="journal article" date="2015" name="Nature">
        <title>Complex archaea that bridge the gap between prokaryotes and eukaryotes.</title>
        <authorList>
            <person name="Spang A."/>
            <person name="Saw J.H."/>
            <person name="Jorgensen S.L."/>
            <person name="Zaremba-Niedzwiedzka K."/>
            <person name="Martijn J."/>
            <person name="Lind A.E."/>
            <person name="van Eijk R."/>
            <person name="Schleper C."/>
            <person name="Guy L."/>
            <person name="Ettema T.J."/>
        </authorList>
    </citation>
    <scope>NUCLEOTIDE SEQUENCE</scope>
</reference>
<evidence type="ECO:0000313" key="1">
    <source>
        <dbReference type="EMBL" id="KKK83115.1"/>
    </source>
</evidence>
<feature type="non-terminal residue" evidence="1">
    <location>
        <position position="131"/>
    </location>
</feature>
<organism evidence="1">
    <name type="scientific">marine sediment metagenome</name>
    <dbReference type="NCBI Taxonomy" id="412755"/>
    <lineage>
        <taxon>unclassified sequences</taxon>
        <taxon>metagenomes</taxon>
        <taxon>ecological metagenomes</taxon>
    </lineage>
</organism>
<gene>
    <name evidence="1" type="ORF">LCGC14_2796640</name>
</gene>